<protein>
    <submittedName>
        <fullName evidence="1">Uncharacterized protein</fullName>
    </submittedName>
</protein>
<evidence type="ECO:0000313" key="2">
    <source>
        <dbReference type="Proteomes" id="UP000091857"/>
    </source>
</evidence>
<reference evidence="2" key="1">
    <citation type="journal article" date="2016" name="Nat. Biotechnol.">
        <title>Sequencing wild and cultivated cassava and related species reveals extensive interspecific hybridization and genetic diversity.</title>
        <authorList>
            <person name="Bredeson J.V."/>
            <person name="Lyons J.B."/>
            <person name="Prochnik S.E."/>
            <person name="Wu G.A."/>
            <person name="Ha C.M."/>
            <person name="Edsinger-Gonzales E."/>
            <person name="Grimwood J."/>
            <person name="Schmutz J."/>
            <person name="Rabbi I.Y."/>
            <person name="Egesi C."/>
            <person name="Nauluvula P."/>
            <person name="Lebot V."/>
            <person name="Ndunguru J."/>
            <person name="Mkamilo G."/>
            <person name="Bart R.S."/>
            <person name="Setter T.L."/>
            <person name="Gleadow R.M."/>
            <person name="Kulakow P."/>
            <person name="Ferguson M.E."/>
            <person name="Rounsley S."/>
            <person name="Rokhsar D.S."/>
        </authorList>
    </citation>
    <scope>NUCLEOTIDE SEQUENCE [LARGE SCALE GENOMIC DNA]</scope>
    <source>
        <strain evidence="2">cv. AM560-2</strain>
    </source>
</reference>
<accession>A0ACB7HSN9</accession>
<proteinExistence type="predicted"/>
<dbReference type="EMBL" id="CM004390">
    <property type="protein sequence ID" value="KAG8655804.1"/>
    <property type="molecule type" value="Genomic_DNA"/>
</dbReference>
<evidence type="ECO:0000313" key="1">
    <source>
        <dbReference type="EMBL" id="KAG8655804.1"/>
    </source>
</evidence>
<sequence length="125" mass="13929">MEARHASLVRRTLEEIRQKRAAERLNRTSSGPYLTKAPIANDNIGTKISESTNRLSEVGHFLLGAAVEGIFLNTIEQNTLPSLTKALKDVALEKDAAVVAREDLSTQLRTLKKRLRENSTRTMQS</sequence>
<name>A0ACB7HSN9_MANES</name>
<dbReference type="Proteomes" id="UP000091857">
    <property type="component" value="Chromosome 4"/>
</dbReference>
<gene>
    <name evidence="1" type="ORF">MANES_04G070850v8</name>
</gene>
<comment type="caution">
    <text evidence="1">The sequence shown here is derived from an EMBL/GenBank/DDBJ whole genome shotgun (WGS) entry which is preliminary data.</text>
</comment>
<organism evidence="1 2">
    <name type="scientific">Manihot esculenta</name>
    <name type="common">Cassava</name>
    <name type="synonym">Jatropha manihot</name>
    <dbReference type="NCBI Taxonomy" id="3983"/>
    <lineage>
        <taxon>Eukaryota</taxon>
        <taxon>Viridiplantae</taxon>
        <taxon>Streptophyta</taxon>
        <taxon>Embryophyta</taxon>
        <taxon>Tracheophyta</taxon>
        <taxon>Spermatophyta</taxon>
        <taxon>Magnoliopsida</taxon>
        <taxon>eudicotyledons</taxon>
        <taxon>Gunneridae</taxon>
        <taxon>Pentapetalae</taxon>
        <taxon>rosids</taxon>
        <taxon>fabids</taxon>
        <taxon>Malpighiales</taxon>
        <taxon>Euphorbiaceae</taxon>
        <taxon>Crotonoideae</taxon>
        <taxon>Manihoteae</taxon>
        <taxon>Manihot</taxon>
    </lineage>
</organism>
<keyword evidence="2" id="KW-1185">Reference proteome</keyword>